<protein>
    <submittedName>
        <fullName evidence="3">Acyltransferase 3</fullName>
    </submittedName>
</protein>
<keyword evidence="1" id="KW-0472">Membrane</keyword>
<dbReference type="GO" id="GO:0016747">
    <property type="term" value="F:acyltransferase activity, transferring groups other than amino-acyl groups"/>
    <property type="evidence" value="ECO:0007669"/>
    <property type="project" value="InterPro"/>
</dbReference>
<feature type="transmembrane region" description="Helical" evidence="1">
    <location>
        <begin position="285"/>
        <end position="305"/>
    </location>
</feature>
<dbReference type="Pfam" id="PF01757">
    <property type="entry name" value="Acyl_transf_3"/>
    <property type="match status" value="1"/>
</dbReference>
<accession>E8T7W7</accession>
<evidence type="ECO:0000313" key="4">
    <source>
        <dbReference type="Proteomes" id="UP000007471"/>
    </source>
</evidence>
<dbReference type="STRING" id="765698.Mesci_3851"/>
<feature type="transmembrane region" description="Helical" evidence="1">
    <location>
        <begin position="46"/>
        <end position="66"/>
    </location>
</feature>
<feature type="transmembrane region" description="Helical" evidence="1">
    <location>
        <begin position="191"/>
        <end position="212"/>
    </location>
</feature>
<organism evidence="3 4">
    <name type="scientific">Mesorhizobium ciceri biovar biserrulae (strain HAMBI 2942 / LMG 23838 / WSM1271)</name>
    <dbReference type="NCBI Taxonomy" id="765698"/>
    <lineage>
        <taxon>Bacteria</taxon>
        <taxon>Pseudomonadati</taxon>
        <taxon>Pseudomonadota</taxon>
        <taxon>Alphaproteobacteria</taxon>
        <taxon>Hyphomicrobiales</taxon>
        <taxon>Phyllobacteriaceae</taxon>
        <taxon>Mesorhizobium</taxon>
    </lineage>
</organism>
<dbReference type="RefSeq" id="WP_013531634.1">
    <property type="nucleotide sequence ID" value="NC_014923.1"/>
</dbReference>
<dbReference type="InterPro" id="IPR050879">
    <property type="entry name" value="Acyltransferase_3"/>
</dbReference>
<dbReference type="KEGG" id="mci:Mesci_3851"/>
<feature type="transmembrane region" description="Helical" evidence="1">
    <location>
        <begin position="260"/>
        <end position="278"/>
    </location>
</feature>
<feature type="transmembrane region" description="Helical" evidence="1">
    <location>
        <begin position="13"/>
        <end position="34"/>
    </location>
</feature>
<dbReference type="GO" id="GO:0016020">
    <property type="term" value="C:membrane"/>
    <property type="evidence" value="ECO:0007669"/>
    <property type="project" value="TreeGrafter"/>
</dbReference>
<sequence>MGKGTSRLDGLDALRGMAAIAVAIYHTLILMKLVPVPELPWIVTTFYIAVPLFYAVSAFSMCAGYVDRLENGAQIGAFYARRFLRIAPLFYVMIGAWILFYSYLWGSWHLPPLGDIALNFAFIFNFFPSASSSVVAAGWSLGNEAIFYALFPALIIILTNVWRCVWALLFSLAVAVFAGIMLTSVPNQFGWFTILVQAPFFIVGILMFHIFTRLKDKTATERKWLALALIALSGVSLYLLSQVPGSWMIFDGWSASPHLIGLAFSPLVLSFALFKFFVLVNRLTVYIGTISYGIYLIHPLVIASINSSPLKSMLPELSVLVVILSVLIPVVALASVSYRWFELPFMRLTSRPKKSVLTPQPAALPAE</sequence>
<feature type="domain" description="Acyltransferase 3" evidence="2">
    <location>
        <begin position="9"/>
        <end position="334"/>
    </location>
</feature>
<dbReference type="PANTHER" id="PTHR23028:SF53">
    <property type="entry name" value="ACYL_TRANSF_3 DOMAIN-CONTAINING PROTEIN"/>
    <property type="match status" value="1"/>
</dbReference>
<keyword evidence="1" id="KW-1133">Transmembrane helix</keyword>
<feature type="transmembrane region" description="Helical" evidence="1">
    <location>
        <begin position="86"/>
        <end position="104"/>
    </location>
</feature>
<reference evidence="4" key="1">
    <citation type="submission" date="2011-01" db="EMBL/GenBank/DDBJ databases">
        <title>Complete sequence of chromosome of Mesorhizobium ciceri bv. biserrulae WSM1271.</title>
        <authorList>
            <person name="Lucas S."/>
            <person name="Copeland A."/>
            <person name="Lapidus A."/>
            <person name="Cheng J.-F."/>
            <person name="Goodwin L."/>
            <person name="Pitluck S."/>
            <person name="Teshima H."/>
            <person name="Detter J.C."/>
            <person name="Han C."/>
            <person name="Tapia R."/>
            <person name="Land M."/>
            <person name="Hauser L."/>
            <person name="Kyrpides N."/>
            <person name="Ivanova N."/>
            <person name="Nandasena K."/>
            <person name="Reeve W.G."/>
            <person name="Howieson J.G."/>
            <person name="O'Hara G."/>
            <person name="Tiwari R.P."/>
            <person name="Woyke T."/>
        </authorList>
    </citation>
    <scope>NUCLEOTIDE SEQUENCE [LARGE SCALE GENOMIC DNA]</scope>
    <source>
        <strain evidence="4">HAMBI 2942 / LMG 23838 / WSM1271</strain>
    </source>
</reference>
<dbReference type="Proteomes" id="UP000007471">
    <property type="component" value="Chromosome"/>
</dbReference>
<evidence type="ECO:0000259" key="2">
    <source>
        <dbReference type="Pfam" id="PF01757"/>
    </source>
</evidence>
<dbReference type="PANTHER" id="PTHR23028">
    <property type="entry name" value="ACETYLTRANSFERASE"/>
    <property type="match status" value="1"/>
</dbReference>
<keyword evidence="3" id="KW-0012">Acyltransferase</keyword>
<dbReference type="eggNOG" id="COG1835">
    <property type="taxonomic scope" value="Bacteria"/>
</dbReference>
<keyword evidence="3" id="KW-0808">Transferase</keyword>
<feature type="transmembrane region" description="Helical" evidence="1">
    <location>
        <begin position="224"/>
        <end position="240"/>
    </location>
</feature>
<feature type="transmembrane region" description="Helical" evidence="1">
    <location>
        <begin position="317"/>
        <end position="341"/>
    </location>
</feature>
<gene>
    <name evidence="3" type="ordered locus">Mesci_3851</name>
</gene>
<evidence type="ECO:0000256" key="1">
    <source>
        <dbReference type="SAM" id="Phobius"/>
    </source>
</evidence>
<dbReference type="OrthoDB" id="9796461at2"/>
<evidence type="ECO:0000313" key="3">
    <source>
        <dbReference type="EMBL" id="ADV12968.1"/>
    </source>
</evidence>
<dbReference type="HOGENOM" id="CLU_005679_2_2_5"/>
<dbReference type="EMBL" id="CP002447">
    <property type="protein sequence ID" value="ADV12968.1"/>
    <property type="molecule type" value="Genomic_DNA"/>
</dbReference>
<feature type="transmembrane region" description="Helical" evidence="1">
    <location>
        <begin position="167"/>
        <end position="185"/>
    </location>
</feature>
<dbReference type="InterPro" id="IPR002656">
    <property type="entry name" value="Acyl_transf_3_dom"/>
</dbReference>
<dbReference type="GO" id="GO:0000271">
    <property type="term" value="P:polysaccharide biosynthetic process"/>
    <property type="evidence" value="ECO:0007669"/>
    <property type="project" value="TreeGrafter"/>
</dbReference>
<name>E8T7W7_MESCW</name>
<keyword evidence="1" id="KW-0812">Transmembrane</keyword>
<proteinExistence type="predicted"/>
<dbReference type="PATRIC" id="fig|765698.3.peg.4346"/>
<dbReference type="AlphaFoldDB" id="E8T7W7"/>
<feature type="transmembrane region" description="Helical" evidence="1">
    <location>
        <begin position="145"/>
        <end position="162"/>
    </location>
</feature>